<dbReference type="PROSITE" id="PS51383">
    <property type="entry name" value="YJEF_C_3"/>
    <property type="match status" value="1"/>
</dbReference>
<dbReference type="PANTHER" id="PTHR12592">
    <property type="entry name" value="ATP-DEPENDENT (S)-NAD(P)H-HYDRATE DEHYDRATASE FAMILY MEMBER"/>
    <property type="match status" value="1"/>
</dbReference>
<sequence length="447" mass="48085">MQFGLEPEILMENAGNALKNLIMRLVQRGSVISIVCGGGDNGGDGYVLARQLLGDYRVWVYSAKPPKSKNCIKQHERATALGVEFVKKLLPCDVVVDCFIGSGLQSTLDAEANKLIDSMNRVGRIKIACDIPSGVRAYGDIAKAFLADYTLAMGARNVALYRDEAKAYVGVVEVGDLGVSASKYEVDSHIKLLEASDLQLPLRKNPNVHKGDFGHLCVYAGEKSGAGSLCALAGLRIGAGSVSVIGDLHPYFAEVMYMSIPSAKTSAFCIGMGMGTEIPEVFLALDPMLPCVLDADILRHERIAELLSSHQNIVITPHCGEFLNLWERCGMGELAKEDFLADKMEYFMRFCSKYPHVVMVLKGANVMIAKKDRVYINALGNAALAKAGSGDVLAGIIGGLLAQGFLPLEAALHGSLIHSLCAQDFCEKNYALTPLDIIATLGRVVLE</sequence>
<keyword evidence="22" id="KW-1185">Reference proteome</keyword>
<evidence type="ECO:0000256" key="8">
    <source>
        <dbReference type="ARBA" id="ARBA00022857"/>
    </source>
</evidence>
<protein>
    <recommendedName>
        <fullName evidence="17">ADP-dependent (S)-NAD(P)H-hydrate dehydratase</fullName>
        <ecNumber evidence="17">4.2.1.136</ecNumber>
    </recommendedName>
    <alternativeName>
        <fullName evidence="17">ADP-dependent NAD(P)HX dehydratase</fullName>
    </alternativeName>
</protein>
<evidence type="ECO:0000256" key="5">
    <source>
        <dbReference type="ARBA" id="ARBA00022723"/>
    </source>
</evidence>
<dbReference type="HAMAP" id="MF_01965">
    <property type="entry name" value="NADHX_dehydratase"/>
    <property type="match status" value="1"/>
</dbReference>
<evidence type="ECO:0000313" key="22">
    <source>
        <dbReference type="Proteomes" id="UP000001522"/>
    </source>
</evidence>
<comment type="catalytic activity">
    <reaction evidence="2 18">
        <text>(6R)-NADPHX = (6S)-NADPHX</text>
        <dbReference type="Rhea" id="RHEA:32227"/>
        <dbReference type="ChEBI" id="CHEBI:64076"/>
        <dbReference type="ChEBI" id="CHEBI:64077"/>
        <dbReference type="EC" id="5.1.99.6"/>
    </reaction>
</comment>
<dbReference type="eggNOG" id="COG0062">
    <property type="taxonomic scope" value="Bacteria"/>
</dbReference>
<dbReference type="EMBL" id="FN555004">
    <property type="protein sequence ID" value="CBG39821.1"/>
    <property type="molecule type" value="Genomic_DNA"/>
</dbReference>
<comment type="catalytic activity">
    <reaction evidence="1 18">
        <text>(6R)-NADHX = (6S)-NADHX</text>
        <dbReference type="Rhea" id="RHEA:32215"/>
        <dbReference type="ChEBI" id="CHEBI:64074"/>
        <dbReference type="ChEBI" id="CHEBI:64075"/>
        <dbReference type="EC" id="5.1.99.6"/>
    </reaction>
</comment>
<dbReference type="Pfam" id="PF03853">
    <property type="entry name" value="YjeF_N"/>
    <property type="match status" value="1"/>
</dbReference>
<comment type="function">
    <text evidence="14 18">Bifunctional enzyme that catalyzes the epimerization of the S- and R-forms of NAD(P)HX and the dehydration of the S-form of NAD(P)HX at the expense of ADP, which is converted to AMP. This allows the repair of both epimers of NAD(P)HX, a damaged form of NAD(P)H that is a result of enzymatic or heat-dependent hydration.</text>
</comment>
<evidence type="ECO:0000256" key="12">
    <source>
        <dbReference type="ARBA" id="ARBA00023239"/>
    </source>
</evidence>
<dbReference type="InterPro" id="IPR017953">
    <property type="entry name" value="Carbohydrate_kinase_pred_CS"/>
</dbReference>
<dbReference type="Proteomes" id="UP000001522">
    <property type="component" value="Chromosome"/>
</dbReference>
<evidence type="ECO:0000259" key="20">
    <source>
        <dbReference type="PROSITE" id="PS51385"/>
    </source>
</evidence>
<keyword evidence="13" id="KW-0511">Multifunctional enzyme</keyword>
<dbReference type="PROSITE" id="PS51385">
    <property type="entry name" value="YJEF_N"/>
    <property type="match status" value="1"/>
</dbReference>
<comment type="cofactor">
    <cofactor evidence="18">
        <name>K(+)</name>
        <dbReference type="ChEBI" id="CHEBI:29103"/>
    </cofactor>
    <text evidence="18">Binds 1 potassium ion per subunit.</text>
</comment>
<dbReference type="GO" id="GO:0052855">
    <property type="term" value="F:ADP-dependent NAD(P)H-hydrate dehydratase activity"/>
    <property type="evidence" value="ECO:0007669"/>
    <property type="project" value="UniProtKB-UniRule"/>
</dbReference>
<evidence type="ECO:0000256" key="11">
    <source>
        <dbReference type="ARBA" id="ARBA00023235"/>
    </source>
</evidence>
<keyword evidence="5 18" id="KW-0479">Metal-binding</keyword>
<dbReference type="KEGG" id="hms:HMU05600"/>
<evidence type="ECO:0000256" key="16">
    <source>
        <dbReference type="ARBA" id="ARBA00049209"/>
    </source>
</evidence>
<dbReference type="GO" id="GO:0005524">
    <property type="term" value="F:ATP binding"/>
    <property type="evidence" value="ECO:0007669"/>
    <property type="project" value="UniProtKB-UniRule"/>
</dbReference>
<evidence type="ECO:0000256" key="6">
    <source>
        <dbReference type="ARBA" id="ARBA00022741"/>
    </source>
</evidence>
<comment type="catalytic activity">
    <reaction evidence="16 17 18">
        <text>(6S)-NADPHX + ADP = AMP + phosphate + NADPH + H(+)</text>
        <dbReference type="Rhea" id="RHEA:32235"/>
        <dbReference type="ChEBI" id="CHEBI:15378"/>
        <dbReference type="ChEBI" id="CHEBI:43474"/>
        <dbReference type="ChEBI" id="CHEBI:57783"/>
        <dbReference type="ChEBI" id="CHEBI:64076"/>
        <dbReference type="ChEBI" id="CHEBI:456215"/>
        <dbReference type="ChEBI" id="CHEBI:456216"/>
        <dbReference type="EC" id="4.2.1.136"/>
    </reaction>
</comment>
<dbReference type="STRING" id="679897.HMU05600"/>
<dbReference type="GO" id="GO:0046872">
    <property type="term" value="F:metal ion binding"/>
    <property type="evidence" value="ECO:0007669"/>
    <property type="project" value="UniProtKB-UniRule"/>
</dbReference>
<dbReference type="CDD" id="cd01171">
    <property type="entry name" value="YXKO-related"/>
    <property type="match status" value="1"/>
</dbReference>
<evidence type="ECO:0000256" key="4">
    <source>
        <dbReference type="ARBA" id="ARBA00009524"/>
    </source>
</evidence>
<reference evidence="21 22" key="1">
    <citation type="journal article" date="2010" name="BMC Genomics">
        <title>Comparative genomics and proteomics of Helicobacter mustelae, an ulcerogenic and carcinogenic gastric pathogen.</title>
        <authorList>
            <person name="O'Toole P.W."/>
            <person name="Snelling W.J."/>
            <person name="Canchaya C."/>
            <person name="Forde B.M."/>
            <person name="Hardie K.R."/>
            <person name="Josenhans C."/>
            <person name="Graham R.L.J."/>
            <person name="McMullan G."/>
            <person name="Parkhill J."/>
            <person name="Belda E."/>
            <person name="Bentley S.D."/>
        </authorList>
    </citation>
    <scope>NUCLEOTIDE SEQUENCE [LARGE SCALE GENOMIC DNA]</scope>
    <source>
        <strain evidence="22">ATCC 43772 / LMG 18044 / NCTC 12198 / 12198</strain>
    </source>
</reference>
<dbReference type="NCBIfam" id="TIGR00197">
    <property type="entry name" value="yjeF_nterm"/>
    <property type="match status" value="1"/>
</dbReference>
<dbReference type="InterPro" id="IPR004443">
    <property type="entry name" value="YjeF_N_dom"/>
</dbReference>
<evidence type="ECO:0000256" key="14">
    <source>
        <dbReference type="ARBA" id="ARBA00025153"/>
    </source>
</evidence>
<keyword evidence="12 17" id="KW-0456">Lyase</keyword>
<keyword evidence="10 17" id="KW-0520">NAD</keyword>
<evidence type="ECO:0000256" key="18">
    <source>
        <dbReference type="PIRNR" id="PIRNR017184"/>
    </source>
</evidence>
<dbReference type="PIRSF" id="PIRSF017184">
    <property type="entry name" value="Nnr"/>
    <property type="match status" value="1"/>
</dbReference>
<dbReference type="AlphaFoldDB" id="D3UH49"/>
<gene>
    <name evidence="17" type="primary">nnrD</name>
    <name evidence="21" type="ordered locus">HMU05600</name>
</gene>
<organism evidence="21 22">
    <name type="scientific">Helicobacter mustelae (strain ATCC 43772 / CCUG 25715 / CIP 103759 / LMG 18044 / NCTC 12198 / R85-136P)</name>
    <name type="common">Campylobacter mustelae</name>
    <dbReference type="NCBI Taxonomy" id="679897"/>
    <lineage>
        <taxon>Bacteria</taxon>
        <taxon>Pseudomonadati</taxon>
        <taxon>Campylobacterota</taxon>
        <taxon>Epsilonproteobacteria</taxon>
        <taxon>Campylobacterales</taxon>
        <taxon>Helicobacteraceae</taxon>
        <taxon>Helicobacter</taxon>
    </lineage>
</organism>
<keyword evidence="8 17" id="KW-0521">NADP</keyword>
<comment type="similarity">
    <text evidence="17">Belongs to the NnrD/CARKD family.</text>
</comment>
<keyword evidence="9 18" id="KW-0630">Potassium</keyword>
<comment type="caution">
    <text evidence="17">Lacks conserved residue(s) required for the propagation of feature annotation.</text>
</comment>
<dbReference type="InterPro" id="IPR000631">
    <property type="entry name" value="CARKD"/>
</dbReference>
<dbReference type="InterPro" id="IPR036652">
    <property type="entry name" value="YjeF_N_dom_sf"/>
</dbReference>
<accession>D3UH49</accession>
<comment type="similarity">
    <text evidence="4 18">In the C-terminal section; belongs to the NnrD/CARKD family.</text>
</comment>
<comment type="function">
    <text evidence="17">Catalyzes the dehydration of the S-form of NAD(P)HX at the expense of ADP, which is converted to AMP. Together with NAD(P)HX epimerase, which catalyzes the epimerization of the S- and R-forms, the enzyme allows the repair of both epimers of NAD(P)HX, a damaged form of NAD(P)H that is a result of enzymatic or heat-dependent hydration.</text>
</comment>
<dbReference type="PANTHER" id="PTHR12592:SF0">
    <property type="entry name" value="ATP-DEPENDENT (S)-NAD(P)H-HYDRATE DEHYDRATASE"/>
    <property type="match status" value="1"/>
</dbReference>
<dbReference type="eggNOG" id="COG0063">
    <property type="taxonomic scope" value="Bacteria"/>
</dbReference>
<evidence type="ECO:0000259" key="19">
    <source>
        <dbReference type="PROSITE" id="PS51383"/>
    </source>
</evidence>
<evidence type="ECO:0000256" key="15">
    <source>
        <dbReference type="ARBA" id="ARBA00048238"/>
    </source>
</evidence>
<comment type="catalytic activity">
    <reaction evidence="15 17 18">
        <text>(6S)-NADHX + ADP = AMP + phosphate + NADH + H(+)</text>
        <dbReference type="Rhea" id="RHEA:32223"/>
        <dbReference type="ChEBI" id="CHEBI:15378"/>
        <dbReference type="ChEBI" id="CHEBI:43474"/>
        <dbReference type="ChEBI" id="CHEBI:57945"/>
        <dbReference type="ChEBI" id="CHEBI:64074"/>
        <dbReference type="ChEBI" id="CHEBI:456215"/>
        <dbReference type="ChEBI" id="CHEBI:456216"/>
        <dbReference type="EC" id="4.2.1.136"/>
    </reaction>
</comment>
<dbReference type="InterPro" id="IPR029056">
    <property type="entry name" value="Ribokinase-like"/>
</dbReference>
<evidence type="ECO:0000256" key="17">
    <source>
        <dbReference type="HAMAP-Rule" id="MF_01965"/>
    </source>
</evidence>
<dbReference type="Gene3D" id="3.40.1190.20">
    <property type="match status" value="1"/>
</dbReference>
<dbReference type="GO" id="GO:0052856">
    <property type="term" value="F:NAD(P)HX epimerase activity"/>
    <property type="evidence" value="ECO:0007669"/>
    <property type="project" value="UniProtKB-EC"/>
</dbReference>
<dbReference type="GO" id="GO:0046496">
    <property type="term" value="P:nicotinamide nucleotide metabolic process"/>
    <property type="evidence" value="ECO:0007669"/>
    <property type="project" value="UniProtKB-UniRule"/>
</dbReference>
<feature type="binding site" evidence="17">
    <location>
        <position position="318"/>
    </location>
    <ligand>
        <name>(6S)-NADPHX</name>
        <dbReference type="ChEBI" id="CHEBI:64076"/>
    </ligand>
</feature>
<feature type="domain" description="YjeF C-terminal" evidence="19">
    <location>
        <begin position="193"/>
        <end position="447"/>
    </location>
</feature>
<keyword evidence="11 18" id="KW-0413">Isomerase</keyword>
<name>D3UH49_HELM1</name>
<comment type="cofactor">
    <cofactor evidence="17">
        <name>Mg(2+)</name>
        <dbReference type="ChEBI" id="CHEBI:18420"/>
    </cofactor>
</comment>
<dbReference type="Pfam" id="PF01256">
    <property type="entry name" value="Carb_kinase"/>
    <property type="match status" value="1"/>
</dbReference>
<dbReference type="Gene3D" id="3.40.50.10260">
    <property type="entry name" value="YjeF N-terminal domain"/>
    <property type="match status" value="1"/>
</dbReference>
<dbReference type="EC" id="4.2.1.136" evidence="17"/>
<evidence type="ECO:0000313" key="21">
    <source>
        <dbReference type="EMBL" id="CBG39821.1"/>
    </source>
</evidence>
<dbReference type="GO" id="GO:0110051">
    <property type="term" value="P:metabolite repair"/>
    <property type="evidence" value="ECO:0007669"/>
    <property type="project" value="TreeGrafter"/>
</dbReference>
<keyword evidence="7 17" id="KW-0067">ATP-binding</keyword>
<dbReference type="SUPFAM" id="SSF64153">
    <property type="entry name" value="YjeF N-terminal domain-like"/>
    <property type="match status" value="1"/>
</dbReference>
<evidence type="ECO:0000256" key="9">
    <source>
        <dbReference type="ARBA" id="ARBA00022958"/>
    </source>
</evidence>
<evidence type="ECO:0000256" key="1">
    <source>
        <dbReference type="ARBA" id="ARBA00000013"/>
    </source>
</evidence>
<comment type="similarity">
    <text evidence="3 18">In the N-terminal section; belongs to the NnrE/AIBP family.</text>
</comment>
<comment type="subunit">
    <text evidence="17">Homotetramer.</text>
</comment>
<feature type="binding site" evidence="17">
    <location>
        <position position="391"/>
    </location>
    <ligand>
        <name>(6S)-NADPHX</name>
        <dbReference type="ChEBI" id="CHEBI:64076"/>
    </ligand>
</feature>
<evidence type="ECO:0000256" key="13">
    <source>
        <dbReference type="ARBA" id="ARBA00023268"/>
    </source>
</evidence>
<dbReference type="InterPro" id="IPR030677">
    <property type="entry name" value="Nnr"/>
</dbReference>
<feature type="binding site" evidence="17">
    <location>
        <position position="390"/>
    </location>
    <ligand>
        <name>AMP</name>
        <dbReference type="ChEBI" id="CHEBI:456215"/>
    </ligand>
</feature>
<proteinExistence type="inferred from homology"/>
<feature type="binding site" evidence="17">
    <location>
        <position position="226"/>
    </location>
    <ligand>
        <name>(6S)-NADPHX</name>
        <dbReference type="ChEBI" id="CHEBI:64076"/>
    </ligand>
</feature>
<feature type="domain" description="YjeF N-terminal" evidence="20">
    <location>
        <begin position="1"/>
        <end position="185"/>
    </location>
</feature>
<evidence type="ECO:0000256" key="10">
    <source>
        <dbReference type="ARBA" id="ARBA00023027"/>
    </source>
</evidence>
<evidence type="ECO:0000256" key="7">
    <source>
        <dbReference type="ARBA" id="ARBA00022840"/>
    </source>
</evidence>
<dbReference type="HOGENOM" id="CLU_024853_4_2_7"/>
<dbReference type="PROSITE" id="PS01050">
    <property type="entry name" value="YJEF_C_2"/>
    <property type="match status" value="1"/>
</dbReference>
<feature type="binding site" evidence="17">
    <location>
        <position position="273"/>
    </location>
    <ligand>
        <name>(6S)-NADPHX</name>
        <dbReference type="ChEBI" id="CHEBI:64076"/>
    </ligand>
</feature>
<evidence type="ECO:0000256" key="2">
    <source>
        <dbReference type="ARBA" id="ARBA00000909"/>
    </source>
</evidence>
<keyword evidence="6 17" id="KW-0547">Nucleotide-binding</keyword>
<dbReference type="SUPFAM" id="SSF53613">
    <property type="entry name" value="Ribokinase-like"/>
    <property type="match status" value="1"/>
</dbReference>
<evidence type="ECO:0000256" key="3">
    <source>
        <dbReference type="ARBA" id="ARBA00006001"/>
    </source>
</evidence>